<dbReference type="Proteomes" id="UP000005254">
    <property type="component" value="Chromosome"/>
</dbReference>
<evidence type="ECO:0000256" key="4">
    <source>
        <dbReference type="ARBA" id="ARBA00022840"/>
    </source>
</evidence>
<dbReference type="InterPro" id="IPR050319">
    <property type="entry name" value="ABC_transp_ATP-bind"/>
</dbReference>
<accession>A0ABC7ZI89</accession>
<dbReference type="InterPro" id="IPR003439">
    <property type="entry name" value="ABC_transporter-like_ATP-bd"/>
</dbReference>
<name>A0ABC7ZI89_MYCGT</name>
<dbReference type="AlphaFoldDB" id="A0ABC7ZI89"/>
<sequence>MENQNTKKPLVNVKALSMMFKVRGTLFKALDEIGFTVNEGDFFGVIGESGSGKSTTGKCLIRLNIPSGGKIEIANHLLSGKKLTKENNQWLKQNIQMVFQDPYSSINPTKNVLTVISEPLVISKTVFGETKQYLKSLQKLSFKVKKTLLRNDIELETKFHNNFFKTVIKQINESLFNFEDLDYKDLKPSHLRQRIINETDKFIEKIRSEFALFYDFYANQSVPLQKALDDANSSLTPSSVIELKNQLKALQKQAKISKAAWDILQALKQNQKELKDYENYVHFELQKKPRIYLNTWLLTTKSYIKDSKQNMQLTDDIFAFSYNSMVDKKRNLVLILSKYYKLLPYFYDQSVFDNADQFDEIANLIFFDLVETLLGVTSLFNDALAVDKVPLIKFAKFLNKLCDLRFLTLKKSFKKTRVSCSFSFNSEPEILFANSCYDLQQMPQIIKPFWEKLFNEQNYQKIIDSVSRLNVMIANDITKAFEIKKTIDEKLREFKQQNLALKKAYSANKKSEANKASINELKVNLKTLKKQLKQEKNTTKKQSKKELKPLLKEHHTALKLHDEFNHDLRKWFKKLNFMVKKYNRLENSQKKFCLVKKLKALFKKQDETLQSELRPKLKTFGVINFEYKRAVKESNVFRLVHFAKNIFKPFLFFNLTKIFMRNKVYEALDSVGLKREHAYRYPHEFSGGQRQRIAIARALITKPKLIIADELISALDVSIQAQVINILKDLAKKHNLTVLFIAHDLSMVQTVCNRLIIMHRGKIVERGSVDEIFSNPVHPYTRSLIKASPKLSKINVDLASFDENFTYDSDYSLTNMPFYIKVPNSEEHELYCTQKQFDSWIKEATPIN</sequence>
<feature type="coiled-coil region" evidence="5">
    <location>
        <begin position="511"/>
        <end position="545"/>
    </location>
</feature>
<gene>
    <name evidence="7" type="ORF">CM1_00470</name>
</gene>
<evidence type="ECO:0000256" key="2">
    <source>
        <dbReference type="ARBA" id="ARBA00022448"/>
    </source>
</evidence>
<dbReference type="Gene3D" id="3.40.50.300">
    <property type="entry name" value="P-loop containing nucleotide triphosphate hydrolases"/>
    <property type="match status" value="2"/>
</dbReference>
<dbReference type="Pfam" id="PF08352">
    <property type="entry name" value="oligo_HPY"/>
    <property type="match status" value="1"/>
</dbReference>
<dbReference type="RefSeq" id="WP_014894385.1">
    <property type="nucleotide sequence ID" value="NC_018497.1"/>
</dbReference>
<proteinExistence type="inferred from homology"/>
<dbReference type="SUPFAM" id="SSF52540">
    <property type="entry name" value="P-loop containing nucleoside triphosphate hydrolases"/>
    <property type="match status" value="1"/>
</dbReference>
<dbReference type="EMBL" id="CP003772">
    <property type="protein sequence ID" value="AFQ03884.1"/>
    <property type="molecule type" value="Genomic_DNA"/>
</dbReference>
<keyword evidence="5" id="KW-0175">Coiled coil</keyword>
<evidence type="ECO:0000256" key="3">
    <source>
        <dbReference type="ARBA" id="ARBA00022741"/>
    </source>
</evidence>
<keyword evidence="3" id="KW-0547">Nucleotide-binding</keyword>
<dbReference type="InterPro" id="IPR017871">
    <property type="entry name" value="ABC_transporter-like_CS"/>
</dbReference>
<protein>
    <submittedName>
        <fullName evidence="7">Peptide ABC transporter ATP-binding protein</fullName>
    </submittedName>
</protein>
<evidence type="ECO:0000313" key="7">
    <source>
        <dbReference type="EMBL" id="AFQ03884.1"/>
    </source>
</evidence>
<keyword evidence="2" id="KW-0813">Transport</keyword>
<dbReference type="InterPro" id="IPR013563">
    <property type="entry name" value="Oligopep_ABC_C"/>
</dbReference>
<evidence type="ECO:0000256" key="5">
    <source>
        <dbReference type="SAM" id="Coils"/>
    </source>
</evidence>
<evidence type="ECO:0000256" key="1">
    <source>
        <dbReference type="ARBA" id="ARBA00005417"/>
    </source>
</evidence>
<dbReference type="PANTHER" id="PTHR43776">
    <property type="entry name" value="TRANSPORT ATP-BINDING PROTEIN"/>
    <property type="match status" value="1"/>
</dbReference>
<feature type="domain" description="ABC transporter" evidence="6">
    <location>
        <begin position="13"/>
        <end position="785"/>
    </location>
</feature>
<dbReference type="PROSITE" id="PS50893">
    <property type="entry name" value="ABC_TRANSPORTER_2"/>
    <property type="match status" value="1"/>
</dbReference>
<dbReference type="PANTHER" id="PTHR43776:SF7">
    <property type="entry name" value="D,D-DIPEPTIDE TRANSPORT ATP-BINDING PROTEIN DDPF-RELATED"/>
    <property type="match status" value="1"/>
</dbReference>
<keyword evidence="4 7" id="KW-0067">ATP-binding</keyword>
<reference evidence="7 8" key="1">
    <citation type="journal article" date="2012" name="J. Bacteriol.">
        <title>Draft Genome Sequences of Four Axenic Mycoplasma genitalium Strains Isolated from Denmark, Japan, and Australia.</title>
        <authorList>
            <person name="McGowin C.L."/>
            <person name="Ma L."/>
            <person name="Jensen J.S."/>
            <person name="Mancuso M.M."/>
            <person name="Hamasuna R."/>
            <person name="Adegboye D."/>
            <person name="Martin D.H."/>
        </authorList>
    </citation>
    <scope>NUCLEOTIDE SEQUENCE [LARGE SCALE GENOMIC DNA]</scope>
    <source>
        <strain evidence="7 8">M6320</strain>
    </source>
</reference>
<dbReference type="InterPro" id="IPR027417">
    <property type="entry name" value="P-loop_NTPase"/>
</dbReference>
<dbReference type="Pfam" id="PF00005">
    <property type="entry name" value="ABC_tran"/>
    <property type="match status" value="2"/>
</dbReference>
<dbReference type="PROSITE" id="PS00211">
    <property type="entry name" value="ABC_TRANSPORTER_1"/>
    <property type="match status" value="1"/>
</dbReference>
<evidence type="ECO:0000313" key="8">
    <source>
        <dbReference type="Proteomes" id="UP000005254"/>
    </source>
</evidence>
<comment type="similarity">
    <text evidence="1">Belongs to the ABC transporter superfamily.</text>
</comment>
<organism evidence="7 8">
    <name type="scientific">Mycoplasmoides genitalium M6320</name>
    <dbReference type="NCBI Taxonomy" id="662945"/>
    <lineage>
        <taxon>Bacteria</taxon>
        <taxon>Bacillati</taxon>
        <taxon>Mycoplasmatota</taxon>
        <taxon>Mycoplasmoidales</taxon>
        <taxon>Mycoplasmoidaceae</taxon>
        <taxon>Mycoplasmoides</taxon>
    </lineage>
</organism>
<dbReference type="KEGG" id="mgx:CM1_00470"/>
<dbReference type="GO" id="GO:0005524">
    <property type="term" value="F:ATP binding"/>
    <property type="evidence" value="ECO:0007669"/>
    <property type="project" value="UniProtKB-KW"/>
</dbReference>
<evidence type="ECO:0000259" key="6">
    <source>
        <dbReference type="PROSITE" id="PS50893"/>
    </source>
</evidence>